<protein>
    <submittedName>
        <fullName evidence="1">Uncharacterized protein</fullName>
    </submittedName>
</protein>
<evidence type="ECO:0000313" key="2">
    <source>
        <dbReference type="Proteomes" id="UP001187192"/>
    </source>
</evidence>
<gene>
    <name evidence="1" type="ORF">TIFTF001_032077</name>
</gene>
<keyword evidence="2" id="KW-1185">Reference proteome</keyword>
<dbReference type="Proteomes" id="UP001187192">
    <property type="component" value="Unassembled WGS sequence"/>
</dbReference>
<evidence type="ECO:0000313" key="1">
    <source>
        <dbReference type="EMBL" id="GMN62993.1"/>
    </source>
</evidence>
<reference evidence="1" key="1">
    <citation type="submission" date="2023-07" db="EMBL/GenBank/DDBJ databases">
        <title>draft genome sequence of fig (Ficus carica).</title>
        <authorList>
            <person name="Takahashi T."/>
            <person name="Nishimura K."/>
        </authorList>
    </citation>
    <scope>NUCLEOTIDE SEQUENCE</scope>
</reference>
<organism evidence="1 2">
    <name type="scientific">Ficus carica</name>
    <name type="common">Common fig</name>
    <dbReference type="NCBI Taxonomy" id="3494"/>
    <lineage>
        <taxon>Eukaryota</taxon>
        <taxon>Viridiplantae</taxon>
        <taxon>Streptophyta</taxon>
        <taxon>Embryophyta</taxon>
        <taxon>Tracheophyta</taxon>
        <taxon>Spermatophyta</taxon>
        <taxon>Magnoliopsida</taxon>
        <taxon>eudicotyledons</taxon>
        <taxon>Gunneridae</taxon>
        <taxon>Pentapetalae</taxon>
        <taxon>rosids</taxon>
        <taxon>fabids</taxon>
        <taxon>Rosales</taxon>
        <taxon>Moraceae</taxon>
        <taxon>Ficeae</taxon>
        <taxon>Ficus</taxon>
    </lineage>
</organism>
<proteinExistence type="predicted"/>
<accession>A0AA88DWG8</accession>
<name>A0AA88DWG8_FICCA</name>
<dbReference type="EMBL" id="BTGU01000139">
    <property type="protein sequence ID" value="GMN62993.1"/>
    <property type="molecule type" value="Genomic_DNA"/>
</dbReference>
<dbReference type="AlphaFoldDB" id="A0AA88DWG8"/>
<comment type="caution">
    <text evidence="1">The sequence shown here is derived from an EMBL/GenBank/DDBJ whole genome shotgun (WGS) entry which is preliminary data.</text>
</comment>
<sequence length="66" mass="7144">MQLTAEVPIRVLGILVLVVEGAIPRVMTFLATKVASICPQSTYSQGNFFAAPGQQHFPSSYSFRTA</sequence>